<feature type="transmembrane region" description="Helical" evidence="1">
    <location>
        <begin position="62"/>
        <end position="80"/>
    </location>
</feature>
<feature type="transmembrane region" description="Helical" evidence="1">
    <location>
        <begin position="6"/>
        <end position="22"/>
    </location>
</feature>
<keyword evidence="1" id="KW-0812">Transmembrane</keyword>
<proteinExistence type="predicted"/>
<comment type="caution">
    <text evidence="2">The sequence shown here is derived from an EMBL/GenBank/DDBJ whole genome shotgun (WGS) entry which is preliminary data.</text>
</comment>
<organism evidence="2 3">
    <name type="scientific">Weissella thailandensis</name>
    <dbReference type="NCBI Taxonomy" id="89061"/>
    <lineage>
        <taxon>Bacteria</taxon>
        <taxon>Bacillati</taxon>
        <taxon>Bacillota</taxon>
        <taxon>Bacilli</taxon>
        <taxon>Lactobacillales</taxon>
        <taxon>Lactobacillaceae</taxon>
        <taxon>Weissella</taxon>
    </lineage>
</organism>
<gene>
    <name evidence="2" type="ORF">DWV05_00765</name>
</gene>
<feature type="transmembrane region" description="Helical" evidence="1">
    <location>
        <begin position="34"/>
        <end position="56"/>
    </location>
</feature>
<dbReference type="Proteomes" id="UP000254492">
    <property type="component" value="Unassembled WGS sequence"/>
</dbReference>
<dbReference type="EMBL" id="QRAY01000001">
    <property type="protein sequence ID" value="RDS60468.1"/>
    <property type="molecule type" value="Genomic_DNA"/>
</dbReference>
<keyword evidence="1" id="KW-0472">Membrane</keyword>
<accession>A0ABX9I740</accession>
<keyword evidence="1" id="KW-1133">Transmembrane helix</keyword>
<reference evidence="2 3" key="1">
    <citation type="submission" date="2018-07" db="EMBL/GenBank/DDBJ databases">
        <title>Genome-based reclassification of Weissella jogaejeotgali as Weissella thailandensis.</title>
        <authorList>
            <person name="Chun J."/>
            <person name="Kim B.-Y."/>
            <person name="Kwak M.-J."/>
        </authorList>
    </citation>
    <scope>NUCLEOTIDE SEQUENCE [LARGE SCALE GENOMIC DNA]</scope>
    <source>
        <strain evidence="2 3">KCTC 3751</strain>
    </source>
</reference>
<evidence type="ECO:0000256" key="1">
    <source>
        <dbReference type="SAM" id="Phobius"/>
    </source>
</evidence>
<evidence type="ECO:0000313" key="3">
    <source>
        <dbReference type="Proteomes" id="UP000254492"/>
    </source>
</evidence>
<evidence type="ECO:0000313" key="2">
    <source>
        <dbReference type="EMBL" id="RDS60468.1"/>
    </source>
</evidence>
<feature type="transmembrane region" description="Helical" evidence="1">
    <location>
        <begin position="92"/>
        <end position="108"/>
    </location>
</feature>
<name>A0ABX9I740_9LACO</name>
<keyword evidence="3" id="KW-1185">Reference proteome</keyword>
<sequence>MFQRISLIVIFLISIGVGLAIHKTRKRNPTILNHISKIIFDAIAIISGALVGGLFLRVKEQQMGMIMILITVIIFFQIVIEIVNEPIKTNKIILSLLLILPVVGIYYGNSQFKVIYNSEQTILKKSEDSGDYINTTYKRKFNLRSQRGNKLSNKQQKILKYDDFLLINGKSTPNIYVYGEDASTHKKLFLTKTNNVGNFTVKLDKKKIANNYKINVFVNNIALQNKQKVVKGASAIPDRVLSLNNLSEQGILTEGVHQVGDDLDAGNYVLLSEDTGSIQWLNGDNIERAFDKNLYIKFHQNDMIKVNNAKLLKITSGMNFANGDATNGMLKVGTDILPGKYQLKSTDNYSIAKLYSKPFENNSQEGELVITEHVTLQPGDYIYVMNTKLIKK</sequence>
<protein>
    <submittedName>
        <fullName evidence="2">Uncharacterized protein</fullName>
    </submittedName>
</protein>